<feature type="region of interest" description="Disordered" evidence="1">
    <location>
        <begin position="29"/>
        <end position="179"/>
    </location>
</feature>
<dbReference type="AlphaFoldDB" id="A0A3S0ZHK5"/>
<comment type="caution">
    <text evidence="2">The sequence shown here is derived from an EMBL/GenBank/DDBJ whole genome shotgun (WGS) entry which is preliminary data.</text>
</comment>
<feature type="compositionally biased region" description="Polar residues" evidence="1">
    <location>
        <begin position="124"/>
        <end position="133"/>
    </location>
</feature>
<evidence type="ECO:0000313" key="2">
    <source>
        <dbReference type="EMBL" id="RUS77820.1"/>
    </source>
</evidence>
<sequence length="308" mass="32598">GPDGRALHDRSKSVPLIPNDILAHVQTFREQQLKKGQKENNERAPMLKSFSQGAEPSPPLPPNHPTAGKSELHEITQALRHNRKLSQPNLTETDQVHLPNSAQWGQAKPNAATSSTLLRGGKTTGNTAKPVSSRQRDPAQDDVAFIQMESVPESETSPTPSDDLGSKRSSFSQGEPSSAVDELAAITAMVTKQPFALKKGPQVAPKPSPGGAVSKVVEPAGAGADTKQKPSTMKAPLHNIATESFKKRLGNLMTGSTTSLPTPMAGGTVVPPQGNSSAGAAYPATSDLYEDISHYQNAREISATTRNL</sequence>
<name>A0A3S0ZHK5_ELYCH</name>
<feature type="compositionally biased region" description="Polar residues" evidence="1">
    <location>
        <begin position="167"/>
        <end position="176"/>
    </location>
</feature>
<protein>
    <submittedName>
        <fullName evidence="2">Uncharacterized protein</fullName>
    </submittedName>
</protein>
<proteinExistence type="predicted"/>
<feature type="compositionally biased region" description="Polar residues" evidence="1">
    <location>
        <begin position="85"/>
        <end position="104"/>
    </location>
</feature>
<keyword evidence="3" id="KW-1185">Reference proteome</keyword>
<dbReference type="Proteomes" id="UP000271974">
    <property type="component" value="Unassembled WGS sequence"/>
</dbReference>
<gene>
    <name evidence="2" type="ORF">EGW08_014413</name>
</gene>
<evidence type="ECO:0000313" key="3">
    <source>
        <dbReference type="Proteomes" id="UP000271974"/>
    </source>
</evidence>
<reference evidence="2 3" key="1">
    <citation type="submission" date="2019-01" db="EMBL/GenBank/DDBJ databases">
        <title>A draft genome assembly of the solar-powered sea slug Elysia chlorotica.</title>
        <authorList>
            <person name="Cai H."/>
            <person name="Li Q."/>
            <person name="Fang X."/>
            <person name="Li J."/>
            <person name="Curtis N.E."/>
            <person name="Altenburger A."/>
            <person name="Shibata T."/>
            <person name="Feng M."/>
            <person name="Maeda T."/>
            <person name="Schwartz J.A."/>
            <person name="Shigenobu S."/>
            <person name="Lundholm N."/>
            <person name="Nishiyama T."/>
            <person name="Yang H."/>
            <person name="Hasebe M."/>
            <person name="Li S."/>
            <person name="Pierce S.K."/>
            <person name="Wang J."/>
        </authorList>
    </citation>
    <scope>NUCLEOTIDE SEQUENCE [LARGE SCALE GENOMIC DNA]</scope>
    <source>
        <strain evidence="2">EC2010</strain>
        <tissue evidence="2">Whole organism of an adult</tissue>
    </source>
</reference>
<feature type="compositionally biased region" description="Basic and acidic residues" evidence="1">
    <location>
        <begin position="31"/>
        <end position="42"/>
    </location>
</feature>
<evidence type="ECO:0000256" key="1">
    <source>
        <dbReference type="SAM" id="MobiDB-lite"/>
    </source>
</evidence>
<feature type="region of interest" description="Disordered" evidence="1">
    <location>
        <begin position="198"/>
        <end position="237"/>
    </location>
</feature>
<feature type="non-terminal residue" evidence="2">
    <location>
        <position position="1"/>
    </location>
</feature>
<accession>A0A3S0ZHK5</accession>
<feature type="compositionally biased region" description="Low complexity" evidence="1">
    <location>
        <begin position="149"/>
        <end position="161"/>
    </location>
</feature>
<dbReference type="EMBL" id="RQTK01000549">
    <property type="protein sequence ID" value="RUS77820.1"/>
    <property type="molecule type" value="Genomic_DNA"/>
</dbReference>
<feature type="region of interest" description="Disordered" evidence="1">
    <location>
        <begin position="252"/>
        <end position="282"/>
    </location>
</feature>
<organism evidence="2 3">
    <name type="scientific">Elysia chlorotica</name>
    <name type="common">Eastern emerald elysia</name>
    <name type="synonym">Sea slug</name>
    <dbReference type="NCBI Taxonomy" id="188477"/>
    <lineage>
        <taxon>Eukaryota</taxon>
        <taxon>Metazoa</taxon>
        <taxon>Spiralia</taxon>
        <taxon>Lophotrochozoa</taxon>
        <taxon>Mollusca</taxon>
        <taxon>Gastropoda</taxon>
        <taxon>Heterobranchia</taxon>
        <taxon>Euthyneura</taxon>
        <taxon>Panpulmonata</taxon>
        <taxon>Sacoglossa</taxon>
        <taxon>Placobranchoidea</taxon>
        <taxon>Plakobranchidae</taxon>
        <taxon>Elysia</taxon>
    </lineage>
</organism>